<dbReference type="AlphaFoldDB" id="A0A0C6P7E4"/>
<gene>
    <name evidence="2" type="ORF">BN112_2135</name>
</gene>
<accession>A0A0C6P7E4</accession>
<dbReference type="PANTHER" id="PTHR38431">
    <property type="entry name" value="BLL2305 PROTEIN"/>
    <property type="match status" value="1"/>
</dbReference>
<dbReference type="RefSeq" id="WP_015064346.1">
    <property type="nucleotide sequence ID" value="NC_019382.1"/>
</dbReference>
<dbReference type="HOGENOM" id="CLU_064037_0_0_4"/>
<evidence type="ECO:0000259" key="1">
    <source>
        <dbReference type="Pfam" id="PF12727"/>
    </source>
</evidence>
<dbReference type="EMBL" id="HE965806">
    <property type="protein sequence ID" value="CCJ54052.1"/>
    <property type="molecule type" value="Genomic_DNA"/>
</dbReference>
<organism evidence="2 3">
    <name type="scientific">Bordetella bronchiseptica 253</name>
    <dbReference type="NCBI Taxonomy" id="568707"/>
    <lineage>
        <taxon>Bacteria</taxon>
        <taxon>Pseudomonadati</taxon>
        <taxon>Pseudomonadota</taxon>
        <taxon>Betaproteobacteria</taxon>
        <taxon>Burkholderiales</taxon>
        <taxon>Alcaligenaceae</taxon>
        <taxon>Bordetella</taxon>
    </lineage>
</organism>
<dbReference type="Gene3D" id="1.10.10.10">
    <property type="entry name" value="Winged helix-like DNA-binding domain superfamily/Winged helix DNA-binding domain"/>
    <property type="match status" value="1"/>
</dbReference>
<evidence type="ECO:0000313" key="2">
    <source>
        <dbReference type="EMBL" id="CCJ54052.1"/>
    </source>
</evidence>
<dbReference type="InterPro" id="IPR036390">
    <property type="entry name" value="WH_DNA-bd_sf"/>
</dbReference>
<name>A0A0C6P7E4_BORBO</name>
<evidence type="ECO:0000313" key="3">
    <source>
        <dbReference type="Proteomes" id="UP000007564"/>
    </source>
</evidence>
<proteinExistence type="predicted"/>
<dbReference type="Proteomes" id="UP000007564">
    <property type="component" value="Chromosome"/>
</dbReference>
<dbReference type="SUPFAM" id="SSF53850">
    <property type="entry name" value="Periplasmic binding protein-like II"/>
    <property type="match status" value="1"/>
</dbReference>
<sequence>MTYKFRIGLRPQWVLEGGEGAAGQPLQDMLALLAAIDASGNIAGACKTCGLSYRHAWGVLRRFEALFGTPLLVTRRRLGTALSPFAQRLLWANRRIDARLMPTLESLASELQEELERLLPESRPHLRLHASHGFAVEALMQHLGTRLPGVELRYRTAAEALASLRGNDCDLAGFQVPQGEFETPILRLYAQWLDPDEHLLIHLAVRNTGLFVVAGNPKGIGGVADLARADVRFVNRQAGSSTYYLVNLMLQRAGVEPAAVQGYQNNEFTHMAVAAHIASGMADTGIGVETAARRFGLDFIPLVRERYFFAIRKTALESAAMRALLEGMRSPEYRGFVGQLPGYDASDTGAIQTLEQAFSRDFRPRAAL</sequence>
<dbReference type="InterPro" id="IPR036388">
    <property type="entry name" value="WH-like_DNA-bd_sf"/>
</dbReference>
<protein>
    <submittedName>
        <fullName evidence="2">Putative molybdenum-binding protein</fullName>
    </submittedName>
</protein>
<dbReference type="Pfam" id="PF12727">
    <property type="entry name" value="PBP_like"/>
    <property type="match status" value="1"/>
</dbReference>
<reference evidence="2 3" key="1">
    <citation type="journal article" date="2012" name="BMC Genomics">
        <title>Comparative genomics of the classical Bordetella subspecies: the evolution and exchange of virulence-associated diversity amongst closely related pathogens.</title>
        <authorList>
            <person name="Park J."/>
            <person name="Zhang Y."/>
            <person name="Buboltz A.M."/>
            <person name="Zhang X."/>
            <person name="Schuster S.C."/>
            <person name="Ahuja U."/>
            <person name="Liu M."/>
            <person name="Miller J.F."/>
            <person name="Sebaihia M."/>
            <person name="Bentley S.D."/>
            <person name="Parkhill J."/>
            <person name="Harvill E.T."/>
        </authorList>
    </citation>
    <scope>NUCLEOTIDE SEQUENCE [LARGE SCALE GENOMIC DNA]</scope>
    <source>
        <strain evidence="2 3">253</strain>
    </source>
</reference>
<dbReference type="KEGG" id="bbh:BN112_2135"/>
<dbReference type="Gene3D" id="3.40.190.10">
    <property type="entry name" value="Periplasmic binding protein-like II"/>
    <property type="match status" value="1"/>
</dbReference>
<dbReference type="SUPFAM" id="SSF46785">
    <property type="entry name" value="Winged helix' DNA-binding domain"/>
    <property type="match status" value="1"/>
</dbReference>
<feature type="domain" description="PBP" evidence="1">
    <location>
        <begin position="149"/>
        <end position="326"/>
    </location>
</feature>
<dbReference type="InterPro" id="IPR024370">
    <property type="entry name" value="PBP_domain"/>
</dbReference>
<dbReference type="OrthoDB" id="9805928at2"/>
<dbReference type="PANTHER" id="PTHR38431:SF1">
    <property type="entry name" value="BLL2305 PROTEIN"/>
    <property type="match status" value="1"/>
</dbReference>